<proteinExistence type="predicted"/>
<keyword evidence="2" id="KW-1185">Reference proteome</keyword>
<gene>
    <name evidence="1" type="ORF">ACFYKX_11365</name>
</gene>
<dbReference type="EMBL" id="JBIACK010000004">
    <property type="protein sequence ID" value="MFE8701194.1"/>
    <property type="molecule type" value="Genomic_DNA"/>
</dbReference>
<evidence type="ECO:0000313" key="1">
    <source>
        <dbReference type="EMBL" id="MFE8701194.1"/>
    </source>
</evidence>
<reference evidence="1 2" key="1">
    <citation type="submission" date="2024-08" db="EMBL/GenBank/DDBJ databases">
        <title>Two novel Cytobacillus novel species.</title>
        <authorList>
            <person name="Liu G."/>
        </authorList>
    </citation>
    <scope>NUCLEOTIDE SEQUENCE [LARGE SCALE GENOMIC DNA]</scope>
    <source>
        <strain evidence="1 2">FJAT-54145</strain>
    </source>
</reference>
<organism evidence="1 2">
    <name type="scientific">Cytobacillus spartinae</name>
    <dbReference type="NCBI Taxonomy" id="3299023"/>
    <lineage>
        <taxon>Bacteria</taxon>
        <taxon>Bacillati</taxon>
        <taxon>Bacillota</taxon>
        <taxon>Bacilli</taxon>
        <taxon>Bacillales</taxon>
        <taxon>Bacillaceae</taxon>
        <taxon>Cytobacillus</taxon>
    </lineage>
</organism>
<dbReference type="Proteomes" id="UP001601059">
    <property type="component" value="Unassembled WGS sequence"/>
</dbReference>
<accession>A0ABW6KAK0</accession>
<sequence length="108" mass="12545">MNLFSVCPPQIHDYLLQEMNTQVPFKDPEALVELVEYQVILPILAYQKGTRAYGLTFFEREFRVCLVDVVAEGKVEEKILETFKLTQVEEARDFLVSYLKDVVKEKAV</sequence>
<dbReference type="RefSeq" id="WP_389361096.1">
    <property type="nucleotide sequence ID" value="NZ_JBIACK010000004.1"/>
</dbReference>
<comment type="caution">
    <text evidence="1">The sequence shown here is derived from an EMBL/GenBank/DDBJ whole genome shotgun (WGS) entry which is preliminary data.</text>
</comment>
<name>A0ABW6KAK0_9BACI</name>
<evidence type="ECO:0000313" key="2">
    <source>
        <dbReference type="Proteomes" id="UP001601059"/>
    </source>
</evidence>
<protein>
    <submittedName>
        <fullName evidence="1">Uncharacterized protein</fullName>
    </submittedName>
</protein>